<dbReference type="AlphaFoldDB" id="A0A4U5MEL2"/>
<evidence type="ECO:0000313" key="2">
    <source>
        <dbReference type="Proteomes" id="UP000298663"/>
    </source>
</evidence>
<comment type="caution">
    <text evidence="1">The sequence shown here is derived from an EMBL/GenBank/DDBJ whole genome shotgun (WGS) entry which is preliminary data.</text>
</comment>
<dbReference type="Proteomes" id="UP000298663">
    <property type="component" value="Unassembled WGS sequence"/>
</dbReference>
<organism evidence="1 2">
    <name type="scientific">Steinernema carpocapsae</name>
    <name type="common">Entomopathogenic nematode</name>
    <dbReference type="NCBI Taxonomy" id="34508"/>
    <lineage>
        <taxon>Eukaryota</taxon>
        <taxon>Metazoa</taxon>
        <taxon>Ecdysozoa</taxon>
        <taxon>Nematoda</taxon>
        <taxon>Chromadorea</taxon>
        <taxon>Rhabditida</taxon>
        <taxon>Tylenchina</taxon>
        <taxon>Panagrolaimomorpha</taxon>
        <taxon>Strongyloidoidea</taxon>
        <taxon>Steinernematidae</taxon>
        <taxon>Steinernema</taxon>
    </lineage>
</organism>
<sequence>MKKGTFHYSDFHTIEQMKADWSIVEETQWNTIVNEVRSKIPAMSEDELFLIWMPLKKSYLSGYVGKIKELKFLNKLKGRTSNCPATIVTERSIEACFRQENTVRLRFLLCQMTSFPTDANVGRVHRRVKPFEVISCAFLVPKIRIFPGAKEQPCLFELMKTFVHKYSDWTLKAFFRALVDHPALSVPEPSDEAEFQLNEDTRRDWEKIREAVAAAGPGVTGGSKSNDLIVDLVPEKKLWNLLLALRKHRKTTPLCWDSSVLELQLDLKPLPLLDLPLPDQMIRYLIWEIGKRPSLHSMSRTVFSKTGMIPESPLQAQNAWAEMVFIMEAKFGYADEGEIIKTWIALRSAYLYGEADVGKWEMLLGYLDHMRHHHLGLGRSSRRENEGL</sequence>
<proteinExistence type="predicted"/>
<reference evidence="1 2" key="1">
    <citation type="journal article" date="2015" name="Genome Biol.">
        <title>Comparative genomics of Steinernema reveals deeply conserved gene regulatory networks.</title>
        <authorList>
            <person name="Dillman A.R."/>
            <person name="Macchietto M."/>
            <person name="Porter C.F."/>
            <person name="Rogers A."/>
            <person name="Williams B."/>
            <person name="Antoshechkin I."/>
            <person name="Lee M.M."/>
            <person name="Goodwin Z."/>
            <person name="Lu X."/>
            <person name="Lewis E.E."/>
            <person name="Goodrich-Blair H."/>
            <person name="Stock S.P."/>
            <person name="Adams B.J."/>
            <person name="Sternberg P.W."/>
            <person name="Mortazavi A."/>
        </authorList>
    </citation>
    <scope>NUCLEOTIDE SEQUENCE [LARGE SCALE GENOMIC DNA]</scope>
    <source>
        <strain evidence="1 2">ALL</strain>
    </source>
</reference>
<protein>
    <submittedName>
        <fullName evidence="1">Uncharacterized protein</fullName>
    </submittedName>
</protein>
<evidence type="ECO:0000313" key="1">
    <source>
        <dbReference type="EMBL" id="TKR67604.1"/>
    </source>
</evidence>
<gene>
    <name evidence="1" type="ORF">L596_023730</name>
</gene>
<keyword evidence="2" id="KW-1185">Reference proteome</keyword>
<name>A0A4U5MEL2_STECR</name>
<dbReference type="EMBL" id="AZBU02000008">
    <property type="protein sequence ID" value="TKR67604.1"/>
    <property type="molecule type" value="Genomic_DNA"/>
</dbReference>
<reference evidence="1 2" key="2">
    <citation type="journal article" date="2019" name="G3 (Bethesda)">
        <title>Hybrid Assembly of the Genome of the Entomopathogenic Nematode Steinernema carpocapsae Identifies the X-Chromosome.</title>
        <authorList>
            <person name="Serra L."/>
            <person name="Macchietto M."/>
            <person name="Macias-Munoz A."/>
            <person name="McGill C.J."/>
            <person name="Rodriguez I.M."/>
            <person name="Rodriguez B."/>
            <person name="Murad R."/>
            <person name="Mortazavi A."/>
        </authorList>
    </citation>
    <scope>NUCLEOTIDE SEQUENCE [LARGE SCALE GENOMIC DNA]</scope>
    <source>
        <strain evidence="1 2">ALL</strain>
    </source>
</reference>
<accession>A0A4U5MEL2</accession>